<dbReference type="RefSeq" id="WP_191250019.1">
    <property type="nucleotide sequence ID" value="NZ_BNCI01000001.1"/>
</dbReference>
<dbReference type="CDD" id="cd04179">
    <property type="entry name" value="DPM_DPG-synthase_like"/>
    <property type="match status" value="1"/>
</dbReference>
<dbReference type="SUPFAM" id="SSF53448">
    <property type="entry name" value="Nucleotide-diphospho-sugar transferases"/>
    <property type="match status" value="1"/>
</dbReference>
<dbReference type="PANTHER" id="PTHR48090:SF7">
    <property type="entry name" value="RFBJ PROTEIN"/>
    <property type="match status" value="1"/>
</dbReference>
<feature type="transmembrane region" description="Helical" evidence="1">
    <location>
        <begin position="234"/>
        <end position="255"/>
    </location>
</feature>
<dbReference type="Pfam" id="PF00535">
    <property type="entry name" value="Glycos_transf_2"/>
    <property type="match status" value="1"/>
</dbReference>
<keyword evidence="1" id="KW-1133">Transmembrane helix</keyword>
<dbReference type="InterPro" id="IPR050256">
    <property type="entry name" value="Glycosyltransferase_2"/>
</dbReference>
<sequence length="307" mass="33715">MKLIIQIPCLNEEHQIAATLADLPTEIDGIDSIEILIIDDGSTDATADVARKHGAHHIVRHNRNRGLAAAFSTGKEACLKLGADIIVNTDADNQYVGADISKLVAPILRGDADIVVGDRQTATISHFSPLKRFLQKFGSNTVMKFSGVDVEDAVSGFRAFSRHAAKNLHIVSTYSYTIETLIQAGQKRMAIESVPVGTNLVERPSRLFTSKRSFITNQVATIFRIYAMYRPLRFFGWIGLILFSIGALPILRFLYQFFIMGDGTGHIQSLILGGVFVILGVIAGLIGLVADLIARNRRLIEILLEKE</sequence>
<dbReference type="InterPro" id="IPR029044">
    <property type="entry name" value="Nucleotide-diphossugar_trans"/>
</dbReference>
<name>A0A919E306_9PROT</name>
<reference evidence="3" key="2">
    <citation type="submission" date="2020-09" db="EMBL/GenBank/DDBJ databases">
        <authorList>
            <person name="Sun Q."/>
            <person name="Kim S."/>
        </authorList>
    </citation>
    <scope>NUCLEOTIDE SEQUENCE</scope>
    <source>
        <strain evidence="3">KCTC 42590</strain>
    </source>
</reference>
<proteinExistence type="predicted"/>
<dbReference type="PANTHER" id="PTHR48090">
    <property type="entry name" value="UNDECAPRENYL-PHOSPHATE 4-DEOXY-4-FORMAMIDO-L-ARABINOSE TRANSFERASE-RELATED"/>
    <property type="match status" value="1"/>
</dbReference>
<keyword evidence="1" id="KW-0812">Transmembrane</keyword>
<dbReference type="Proteomes" id="UP000630923">
    <property type="component" value="Unassembled WGS sequence"/>
</dbReference>
<evidence type="ECO:0000259" key="2">
    <source>
        <dbReference type="Pfam" id="PF00535"/>
    </source>
</evidence>
<keyword evidence="3" id="KW-0808">Transferase</keyword>
<evidence type="ECO:0000313" key="4">
    <source>
        <dbReference type="Proteomes" id="UP000630923"/>
    </source>
</evidence>
<organism evidence="3 4">
    <name type="scientific">Kordiimonas sediminis</name>
    <dbReference type="NCBI Taxonomy" id="1735581"/>
    <lineage>
        <taxon>Bacteria</taxon>
        <taxon>Pseudomonadati</taxon>
        <taxon>Pseudomonadota</taxon>
        <taxon>Alphaproteobacteria</taxon>
        <taxon>Kordiimonadales</taxon>
        <taxon>Kordiimonadaceae</taxon>
        <taxon>Kordiimonas</taxon>
    </lineage>
</organism>
<dbReference type="EMBL" id="BNCI01000001">
    <property type="protein sequence ID" value="GHF14300.1"/>
    <property type="molecule type" value="Genomic_DNA"/>
</dbReference>
<accession>A0A919E306</accession>
<evidence type="ECO:0000256" key="1">
    <source>
        <dbReference type="SAM" id="Phobius"/>
    </source>
</evidence>
<gene>
    <name evidence="3" type="ORF">GCM10017044_05490</name>
</gene>
<keyword evidence="4" id="KW-1185">Reference proteome</keyword>
<dbReference type="AlphaFoldDB" id="A0A919E306"/>
<reference evidence="3" key="1">
    <citation type="journal article" date="2014" name="Int. J. Syst. Evol. Microbiol.">
        <title>Complete genome sequence of Corynebacterium casei LMG S-19264T (=DSM 44701T), isolated from a smear-ripened cheese.</title>
        <authorList>
            <consortium name="US DOE Joint Genome Institute (JGI-PGF)"/>
            <person name="Walter F."/>
            <person name="Albersmeier A."/>
            <person name="Kalinowski J."/>
            <person name="Ruckert C."/>
        </authorList>
    </citation>
    <scope>NUCLEOTIDE SEQUENCE</scope>
    <source>
        <strain evidence="3">KCTC 42590</strain>
    </source>
</reference>
<dbReference type="InterPro" id="IPR001173">
    <property type="entry name" value="Glyco_trans_2-like"/>
</dbReference>
<evidence type="ECO:0000313" key="3">
    <source>
        <dbReference type="EMBL" id="GHF14300.1"/>
    </source>
</evidence>
<feature type="transmembrane region" description="Helical" evidence="1">
    <location>
        <begin position="267"/>
        <end position="290"/>
    </location>
</feature>
<dbReference type="Gene3D" id="3.90.550.10">
    <property type="entry name" value="Spore Coat Polysaccharide Biosynthesis Protein SpsA, Chain A"/>
    <property type="match status" value="1"/>
</dbReference>
<protein>
    <submittedName>
        <fullName evidence="3">Glycosyl transferase</fullName>
    </submittedName>
</protein>
<dbReference type="GO" id="GO:0016740">
    <property type="term" value="F:transferase activity"/>
    <property type="evidence" value="ECO:0007669"/>
    <property type="project" value="UniProtKB-KW"/>
</dbReference>
<feature type="domain" description="Glycosyltransferase 2-like" evidence="2">
    <location>
        <begin position="7"/>
        <end position="166"/>
    </location>
</feature>
<comment type="caution">
    <text evidence="3">The sequence shown here is derived from an EMBL/GenBank/DDBJ whole genome shotgun (WGS) entry which is preliminary data.</text>
</comment>
<keyword evidence="1" id="KW-0472">Membrane</keyword>